<dbReference type="PANTHER" id="PTHR38421:SF1">
    <property type="entry name" value="TRANSMEMBRANE PROTEIN"/>
    <property type="match status" value="1"/>
</dbReference>
<dbReference type="OrthoDB" id="10041630at2759"/>
<dbReference type="Proteomes" id="UP000018144">
    <property type="component" value="Unassembled WGS sequence"/>
</dbReference>
<keyword evidence="1" id="KW-1133">Transmembrane helix</keyword>
<dbReference type="OMA" id="FMESLKW"/>
<protein>
    <submittedName>
        <fullName evidence="2">Uncharacterized protein</fullName>
    </submittedName>
</protein>
<feature type="transmembrane region" description="Helical" evidence="1">
    <location>
        <begin position="273"/>
        <end position="299"/>
    </location>
</feature>
<name>U4KYK1_PYROM</name>
<keyword evidence="3" id="KW-1185">Reference proteome</keyword>
<gene>
    <name evidence="2" type="ORF">PCON_06237</name>
</gene>
<proteinExistence type="predicted"/>
<evidence type="ECO:0000256" key="1">
    <source>
        <dbReference type="SAM" id="Phobius"/>
    </source>
</evidence>
<evidence type="ECO:0000313" key="3">
    <source>
        <dbReference type="Proteomes" id="UP000018144"/>
    </source>
</evidence>
<feature type="transmembrane region" description="Helical" evidence="1">
    <location>
        <begin position="218"/>
        <end position="240"/>
    </location>
</feature>
<dbReference type="PANTHER" id="PTHR38421">
    <property type="entry name" value="TRANSMEMBRANE PROTEIN USGS"/>
    <property type="match status" value="1"/>
</dbReference>
<feature type="transmembrane region" description="Helical" evidence="1">
    <location>
        <begin position="83"/>
        <end position="107"/>
    </location>
</feature>
<organism evidence="2 3">
    <name type="scientific">Pyronema omphalodes (strain CBS 100304)</name>
    <name type="common">Pyronema confluens</name>
    <dbReference type="NCBI Taxonomy" id="1076935"/>
    <lineage>
        <taxon>Eukaryota</taxon>
        <taxon>Fungi</taxon>
        <taxon>Dikarya</taxon>
        <taxon>Ascomycota</taxon>
        <taxon>Pezizomycotina</taxon>
        <taxon>Pezizomycetes</taxon>
        <taxon>Pezizales</taxon>
        <taxon>Pyronemataceae</taxon>
        <taxon>Pyronema</taxon>
    </lineage>
</organism>
<dbReference type="EMBL" id="HF935303">
    <property type="protein sequence ID" value="CCX06650.1"/>
    <property type="molecule type" value="Genomic_DNA"/>
</dbReference>
<evidence type="ECO:0000313" key="2">
    <source>
        <dbReference type="EMBL" id="CCX06650.1"/>
    </source>
</evidence>
<sequence>MSNVDIPNAILRGAQLTIVGALRALQNPRLFNETLYKQAAIAVAASLAIRLVIAIPTVLVRILLWFFGFIIDFQSSGFDVRTVSGLAFIEKSVLQLPFFLMACMRFVSPAMDEMFMKSLQWVDQTYVVKHKADDPSTLRAMYYPNLQMYNSDSVPSNEPHEKKSSYVAIMAFCQKYARRAGISMAIYLLTFMPWIGPFVLPAASFYSLNKAVGPLPAMVFFMLGFVLPKRWMVFFLQGFFASRSLMRELLEPYFSRIHFTKDQKNRWFRDREAVLFGFGLGFYMLLKTPWVGVLVYGIAEASTAYLITKITDPPPAPSESAGFAETQIAWKNKHEFLKLRLDDIDKLNEQAANREDRHFHKE</sequence>
<keyword evidence="1" id="KW-0812">Transmembrane</keyword>
<dbReference type="AlphaFoldDB" id="U4KYK1"/>
<feature type="transmembrane region" description="Helical" evidence="1">
    <location>
        <begin position="47"/>
        <end position="71"/>
    </location>
</feature>
<keyword evidence="1" id="KW-0472">Membrane</keyword>
<accession>U4KYK1</accession>
<reference evidence="2 3" key="1">
    <citation type="journal article" date="2013" name="PLoS Genet.">
        <title>The genome and development-dependent transcriptomes of Pyronema confluens: a window into fungal evolution.</title>
        <authorList>
            <person name="Traeger S."/>
            <person name="Altegoer F."/>
            <person name="Freitag M."/>
            <person name="Gabaldon T."/>
            <person name="Kempken F."/>
            <person name="Kumar A."/>
            <person name="Marcet-Houben M."/>
            <person name="Poggeler S."/>
            <person name="Stajich J.E."/>
            <person name="Nowrousian M."/>
        </authorList>
    </citation>
    <scope>NUCLEOTIDE SEQUENCE [LARGE SCALE GENOMIC DNA]</scope>
    <source>
        <strain evidence="3">CBS 100304</strain>
        <tissue evidence="2">Vegetative mycelium</tissue>
    </source>
</reference>
<feature type="transmembrane region" description="Helical" evidence="1">
    <location>
        <begin position="185"/>
        <end position="206"/>
    </location>
</feature>
<dbReference type="eggNOG" id="ENOG502QW50">
    <property type="taxonomic scope" value="Eukaryota"/>
</dbReference>